<dbReference type="Pfam" id="PF08805">
    <property type="entry name" value="PilS"/>
    <property type="match status" value="1"/>
</dbReference>
<evidence type="ECO:0000259" key="2">
    <source>
        <dbReference type="Pfam" id="PF08805"/>
    </source>
</evidence>
<proteinExistence type="predicted"/>
<gene>
    <name evidence="3" type="ORF">B2A_13789</name>
</gene>
<dbReference type="InterPro" id="IPR012902">
    <property type="entry name" value="N_methyl_site"/>
</dbReference>
<feature type="domain" description="Type 4 secretion system PilS N-terminal" evidence="2">
    <location>
        <begin position="52"/>
        <end position="189"/>
    </location>
</feature>
<keyword evidence="1" id="KW-1133">Transmembrane helix</keyword>
<accession>T0YHC1</accession>
<reference evidence="3" key="1">
    <citation type="submission" date="2013-08" db="EMBL/GenBank/DDBJ databases">
        <authorList>
            <person name="Mendez C."/>
            <person name="Richter M."/>
            <person name="Ferrer M."/>
            <person name="Sanchez J."/>
        </authorList>
    </citation>
    <scope>NUCLEOTIDE SEQUENCE</scope>
</reference>
<dbReference type="InterPro" id="IPR045584">
    <property type="entry name" value="Pilin-like"/>
</dbReference>
<keyword evidence="1" id="KW-0812">Transmembrane</keyword>
<dbReference type="PROSITE" id="PS00409">
    <property type="entry name" value="PROKAR_NTER_METHYL"/>
    <property type="match status" value="1"/>
</dbReference>
<feature type="transmembrane region" description="Helical" evidence="1">
    <location>
        <begin position="21"/>
        <end position="43"/>
    </location>
</feature>
<comment type="caution">
    <text evidence="3">The sequence shown here is derived from an EMBL/GenBank/DDBJ whole genome shotgun (WGS) entry which is preliminary data.</text>
</comment>
<dbReference type="InterPro" id="IPR014911">
    <property type="entry name" value="PilS_N"/>
</dbReference>
<protein>
    <submittedName>
        <fullName evidence="3">Protein containing Type 4 secretion system, PilS</fullName>
    </submittedName>
</protein>
<dbReference type="SUPFAM" id="SSF54523">
    <property type="entry name" value="Pili subunits"/>
    <property type="match status" value="1"/>
</dbReference>
<keyword evidence="1" id="KW-0472">Membrane</keyword>
<dbReference type="AlphaFoldDB" id="T0YHC1"/>
<sequence length="191" mass="19823">MKLTYLSESVRYGRKRQRGLTLVETLIAVVIGIIILAGAFMVAGQVLTDNRLSNTETDIASLESGVKQLYSGQGSYNGLTNSVARNAGVFPESMIGTGTPVDAWQGAVTLESGASLSADFGGDFAIQFAHVSESACIKLATFQYGSWVEFSINGTALYAPGNPIAAGSSPTTLASADCSAGDANTLLWVVG</sequence>
<reference evidence="3" key="2">
    <citation type="journal article" date="2014" name="ISME J.">
        <title>Microbial stratification in low pH oxic and suboxic macroscopic growths along an acid mine drainage.</title>
        <authorList>
            <person name="Mendez-Garcia C."/>
            <person name="Mesa V."/>
            <person name="Sprenger R.R."/>
            <person name="Richter M."/>
            <person name="Diez M.S."/>
            <person name="Solano J."/>
            <person name="Bargiela R."/>
            <person name="Golyshina O.V."/>
            <person name="Manteca A."/>
            <person name="Ramos J.L."/>
            <person name="Gallego J.R."/>
            <person name="Llorente I."/>
            <person name="Martins Dos Santos V.A."/>
            <person name="Jensen O.N."/>
            <person name="Pelaez A.I."/>
            <person name="Sanchez J."/>
            <person name="Ferrer M."/>
        </authorList>
    </citation>
    <scope>NUCLEOTIDE SEQUENCE</scope>
</reference>
<name>T0YHC1_9ZZZZ</name>
<evidence type="ECO:0000256" key="1">
    <source>
        <dbReference type="SAM" id="Phobius"/>
    </source>
</evidence>
<evidence type="ECO:0000313" key="3">
    <source>
        <dbReference type="EMBL" id="EQD31227.1"/>
    </source>
</evidence>
<dbReference type="EMBL" id="AUZZ01009994">
    <property type="protein sequence ID" value="EQD31227.1"/>
    <property type="molecule type" value="Genomic_DNA"/>
</dbReference>
<dbReference type="Pfam" id="PF07963">
    <property type="entry name" value="N_methyl"/>
    <property type="match status" value="1"/>
</dbReference>
<dbReference type="Gene3D" id="3.30.1690.10">
    <property type="entry name" value="TcpA-like pilin"/>
    <property type="match status" value="1"/>
</dbReference>
<organism evidence="3">
    <name type="scientific">mine drainage metagenome</name>
    <dbReference type="NCBI Taxonomy" id="410659"/>
    <lineage>
        <taxon>unclassified sequences</taxon>
        <taxon>metagenomes</taxon>
        <taxon>ecological metagenomes</taxon>
    </lineage>
</organism>